<evidence type="ECO:0000313" key="3">
    <source>
        <dbReference type="EMBL" id="TKA81028.1"/>
    </source>
</evidence>
<name>A0A4U0XYG8_9PEZI</name>
<feature type="chain" id="PRO_5020459605" description="Peptidase S9 prolyl oligopeptidase catalytic domain-containing protein" evidence="2">
    <location>
        <begin position="18"/>
        <end position="552"/>
    </location>
</feature>
<dbReference type="PANTHER" id="PTHR22946:SF12">
    <property type="entry name" value="CONIDIAL PIGMENT BIOSYNTHESIS PROTEIN AYG1 (AFU_ORTHOLOGUE AFUA_2G17550)"/>
    <property type="match status" value="1"/>
</dbReference>
<feature type="signal peptide" evidence="2">
    <location>
        <begin position="1"/>
        <end position="17"/>
    </location>
</feature>
<protein>
    <recommendedName>
        <fullName evidence="5">Peptidase S9 prolyl oligopeptidase catalytic domain-containing protein</fullName>
    </recommendedName>
</protein>
<sequence>MLVAHVALLALLRSIDGNFVACDAKEIRPQPVTQAAFESTAAESDAAFLLPHIMKSDRILDVAFYPVAEAINALAESVDIRKDPVAAREAYFRAATYYRGADFLIIGNQSDPRHWSLWDQQLIAFNKAILLLPVPGERFSVPAYNPDIGNYTAIGIFYRAAACDDHRPTILIGSGYDGSQEEMYHSTCVEILKRGVNCVTYDGPGQPTPRREQNIGFIPEWWTTVTPIVDYLEGRPDVDMTRLALAGVSFGGILAPNRITLDSLVNLQTVFIESFGDPLIPLFLAGNVTGYNEAINYVRANSTYPSNLRWILNQSLWAFNTTDPFDAMTRLGYINVTAHTVNDTKIPTFVGKGQDDLSTINQPELLYGMMVDNRTNGAALTTYHQFNTSLGAGEHCSLGAESQVWQVVMEWLTNAAVLFPSAASTTNAYEIVYGSRPRLSSSKDATSGCEDPPWQYAMLVRQSPSGDYTPLIRGVAWSTQAPWSMVLQGLLDATACAVHKRFGSLPMPAVGMGEELPRYQEGAGADFSVSGAESAAGSSSGGFNANGTGMAR</sequence>
<dbReference type="PANTHER" id="PTHR22946">
    <property type="entry name" value="DIENELACTONE HYDROLASE DOMAIN-CONTAINING PROTEIN-RELATED"/>
    <property type="match status" value="1"/>
</dbReference>
<organism evidence="3 4">
    <name type="scientific">Friedmanniomyces simplex</name>
    <dbReference type="NCBI Taxonomy" id="329884"/>
    <lineage>
        <taxon>Eukaryota</taxon>
        <taxon>Fungi</taxon>
        <taxon>Dikarya</taxon>
        <taxon>Ascomycota</taxon>
        <taxon>Pezizomycotina</taxon>
        <taxon>Dothideomycetes</taxon>
        <taxon>Dothideomycetidae</taxon>
        <taxon>Mycosphaerellales</taxon>
        <taxon>Teratosphaeriaceae</taxon>
        <taxon>Friedmanniomyces</taxon>
    </lineage>
</organism>
<gene>
    <name evidence="3" type="ORF">B0A55_02482</name>
</gene>
<comment type="caution">
    <text evidence="3">The sequence shown here is derived from an EMBL/GenBank/DDBJ whole genome shotgun (WGS) entry which is preliminary data.</text>
</comment>
<accession>A0A4U0XYG8</accession>
<dbReference type="SUPFAM" id="SSF53474">
    <property type="entry name" value="alpha/beta-Hydrolases"/>
    <property type="match status" value="1"/>
</dbReference>
<evidence type="ECO:0000256" key="1">
    <source>
        <dbReference type="SAM" id="MobiDB-lite"/>
    </source>
</evidence>
<keyword evidence="2" id="KW-0732">Signal</keyword>
<dbReference type="Gene3D" id="3.40.50.1820">
    <property type="entry name" value="alpha/beta hydrolase"/>
    <property type="match status" value="1"/>
</dbReference>
<reference evidence="3 4" key="1">
    <citation type="submission" date="2017-03" db="EMBL/GenBank/DDBJ databases">
        <title>Genomes of endolithic fungi from Antarctica.</title>
        <authorList>
            <person name="Coleine C."/>
            <person name="Masonjones S."/>
            <person name="Stajich J.E."/>
        </authorList>
    </citation>
    <scope>NUCLEOTIDE SEQUENCE [LARGE SCALE GENOMIC DNA]</scope>
    <source>
        <strain evidence="3 4">CCFEE 5184</strain>
    </source>
</reference>
<dbReference type="STRING" id="329884.A0A4U0XYG8"/>
<proteinExistence type="predicted"/>
<dbReference type="OrthoDB" id="249703at2759"/>
<evidence type="ECO:0000313" key="4">
    <source>
        <dbReference type="Proteomes" id="UP000309340"/>
    </source>
</evidence>
<dbReference type="EMBL" id="NAJQ01000059">
    <property type="protein sequence ID" value="TKA81028.1"/>
    <property type="molecule type" value="Genomic_DNA"/>
</dbReference>
<feature type="region of interest" description="Disordered" evidence="1">
    <location>
        <begin position="530"/>
        <end position="552"/>
    </location>
</feature>
<dbReference type="InterPro" id="IPR050261">
    <property type="entry name" value="FrsA_esterase"/>
</dbReference>
<dbReference type="Gene3D" id="1.20.1440.110">
    <property type="entry name" value="acylaminoacyl peptidase"/>
    <property type="match status" value="1"/>
</dbReference>
<evidence type="ECO:0000256" key="2">
    <source>
        <dbReference type="SAM" id="SignalP"/>
    </source>
</evidence>
<evidence type="ECO:0008006" key="5">
    <source>
        <dbReference type="Google" id="ProtNLM"/>
    </source>
</evidence>
<keyword evidence="4" id="KW-1185">Reference proteome</keyword>
<dbReference type="Proteomes" id="UP000309340">
    <property type="component" value="Unassembled WGS sequence"/>
</dbReference>
<dbReference type="InterPro" id="IPR029058">
    <property type="entry name" value="AB_hydrolase_fold"/>
</dbReference>
<dbReference type="AlphaFoldDB" id="A0A4U0XYG8"/>